<dbReference type="AlphaFoldDB" id="D1C1S3"/>
<proteinExistence type="predicted"/>
<name>D1C1S3_SPHTD</name>
<dbReference type="InParanoid" id="D1C1S3"/>
<dbReference type="Proteomes" id="UP000002027">
    <property type="component" value="Chromosome 1"/>
</dbReference>
<reference evidence="9" key="1">
    <citation type="submission" date="2009-11" db="EMBL/GenBank/DDBJ databases">
        <title>The complete chromosome 1 of Sphaerobacter thermophilus DSM 20745.</title>
        <authorList>
            <person name="Lucas S."/>
            <person name="Copeland A."/>
            <person name="Lapidus A."/>
            <person name="Glavina del Rio T."/>
            <person name="Dalin E."/>
            <person name="Tice H."/>
            <person name="Bruce D."/>
            <person name="Goodwin L."/>
            <person name="Pitluck S."/>
            <person name="Kyrpides N."/>
            <person name="Mavromatis K."/>
            <person name="Ivanova N."/>
            <person name="Mikhailova N."/>
            <person name="LaButti K.M."/>
            <person name="Clum A."/>
            <person name="Sun H.I."/>
            <person name="Brettin T."/>
            <person name="Detter J.C."/>
            <person name="Han C."/>
            <person name="Larimer F."/>
            <person name="Land M."/>
            <person name="Hauser L."/>
            <person name="Markowitz V."/>
            <person name="Cheng J.F."/>
            <person name="Hugenholtz P."/>
            <person name="Woyke T."/>
            <person name="Wu D."/>
            <person name="Steenblock K."/>
            <person name="Schneider S."/>
            <person name="Pukall R."/>
            <person name="Goeker M."/>
            <person name="Klenk H.P."/>
            <person name="Eisen J.A."/>
        </authorList>
    </citation>
    <scope>NUCLEOTIDE SEQUENCE [LARGE SCALE GENOMIC DNA]</scope>
    <source>
        <strain evidence="9">ATCC 49802 / DSM 20745 / S 6022</strain>
    </source>
</reference>
<dbReference type="RefSeq" id="WP_012871237.1">
    <property type="nucleotide sequence ID" value="NC_013523.1"/>
</dbReference>
<dbReference type="Pfam" id="PF13459">
    <property type="entry name" value="Fer4_15"/>
    <property type="match status" value="1"/>
</dbReference>
<dbReference type="HOGENOM" id="CLU_139698_6_2_0"/>
<protein>
    <recommendedName>
        <fullName evidence="6">Ferredoxin</fullName>
    </recommendedName>
</protein>
<keyword evidence="4 6" id="KW-0408">Iron</keyword>
<evidence type="ECO:0000256" key="4">
    <source>
        <dbReference type="ARBA" id="ARBA00023004"/>
    </source>
</evidence>
<dbReference type="PRINTS" id="PR00352">
    <property type="entry name" value="3FE4SFRDOXIN"/>
</dbReference>
<dbReference type="PANTHER" id="PTHR36923:SF3">
    <property type="entry name" value="FERREDOXIN"/>
    <property type="match status" value="1"/>
</dbReference>
<keyword evidence="9" id="KW-1185">Reference proteome</keyword>
<evidence type="ECO:0000256" key="5">
    <source>
        <dbReference type="ARBA" id="ARBA00023014"/>
    </source>
</evidence>
<dbReference type="STRING" id="479434.Sthe_0753"/>
<dbReference type="EMBL" id="CP001823">
    <property type="protein sequence ID" value="ACZ38190.1"/>
    <property type="molecule type" value="Genomic_DNA"/>
</dbReference>
<dbReference type="GO" id="GO:0005506">
    <property type="term" value="F:iron ion binding"/>
    <property type="evidence" value="ECO:0007669"/>
    <property type="project" value="UniProtKB-UniRule"/>
</dbReference>
<reference evidence="8 9" key="2">
    <citation type="journal article" date="2010" name="Stand. Genomic Sci.">
        <title>Complete genome sequence of Desulfohalobium retbaense type strain (HR(100)).</title>
        <authorList>
            <person name="Spring S."/>
            <person name="Nolan M."/>
            <person name="Lapidus A."/>
            <person name="Glavina Del Rio T."/>
            <person name="Copeland A."/>
            <person name="Tice H."/>
            <person name="Cheng J.F."/>
            <person name="Lucas S."/>
            <person name="Land M."/>
            <person name="Chen F."/>
            <person name="Bruce D."/>
            <person name="Goodwin L."/>
            <person name="Pitluck S."/>
            <person name="Ivanova N."/>
            <person name="Mavromatis K."/>
            <person name="Mikhailova N."/>
            <person name="Pati A."/>
            <person name="Chen A."/>
            <person name="Palaniappan K."/>
            <person name="Hauser L."/>
            <person name="Chang Y.J."/>
            <person name="Jeffries C.D."/>
            <person name="Munk C."/>
            <person name="Kiss H."/>
            <person name="Chain P."/>
            <person name="Han C."/>
            <person name="Brettin T."/>
            <person name="Detter J.C."/>
            <person name="Schuler E."/>
            <person name="Goker M."/>
            <person name="Rohde M."/>
            <person name="Bristow J."/>
            <person name="Eisen J.A."/>
            <person name="Markowitz V."/>
            <person name="Hugenholtz P."/>
            <person name="Kyrpides N.C."/>
            <person name="Klenk H.P."/>
        </authorList>
    </citation>
    <scope>NUCLEOTIDE SEQUENCE [LARGE SCALE GENOMIC DNA]</scope>
    <source>
        <strain evidence="9">ATCC 49802 / DSM 20745 / S 6022</strain>
    </source>
</reference>
<dbReference type="InterPro" id="IPR001080">
    <property type="entry name" value="3Fe4S_ferredoxin"/>
</dbReference>
<accession>D1C1S3</accession>
<sequence length="92" mass="10286">MPQRKVRVRVDPTRCTAFGFCAEFLPEAFALDDWGYAWLQAKELPAELESLAREAARLCPTGAISVETVTVDAEREPTGTERSAPNVHPRQR</sequence>
<evidence type="ECO:0000256" key="6">
    <source>
        <dbReference type="RuleBase" id="RU368020"/>
    </source>
</evidence>
<keyword evidence="5 6" id="KW-0411">Iron-sulfur</keyword>
<comment type="function">
    <text evidence="6">Ferredoxins are iron-sulfur proteins that transfer electrons in a wide variety of metabolic reactions.</text>
</comment>
<dbReference type="Gene3D" id="3.30.70.20">
    <property type="match status" value="1"/>
</dbReference>
<keyword evidence="1 6" id="KW-0813">Transport</keyword>
<dbReference type="GO" id="GO:0009055">
    <property type="term" value="F:electron transfer activity"/>
    <property type="evidence" value="ECO:0007669"/>
    <property type="project" value="UniProtKB-UniRule"/>
</dbReference>
<evidence type="ECO:0000256" key="1">
    <source>
        <dbReference type="ARBA" id="ARBA00022448"/>
    </source>
</evidence>
<dbReference type="eggNOG" id="COG1141">
    <property type="taxonomic scope" value="Bacteria"/>
</dbReference>
<evidence type="ECO:0000313" key="8">
    <source>
        <dbReference type="EMBL" id="ACZ38190.1"/>
    </source>
</evidence>
<dbReference type="PANTHER" id="PTHR36923">
    <property type="entry name" value="FERREDOXIN"/>
    <property type="match status" value="1"/>
</dbReference>
<gene>
    <name evidence="8" type="ordered locus">Sthe_0753</name>
</gene>
<organism evidence="8 9">
    <name type="scientific">Sphaerobacter thermophilus (strain ATCC 49802 / DSM 20745 / KCCM 41009 / NCIMB 13125 / S 6022)</name>
    <dbReference type="NCBI Taxonomy" id="479434"/>
    <lineage>
        <taxon>Bacteria</taxon>
        <taxon>Pseudomonadati</taxon>
        <taxon>Thermomicrobiota</taxon>
        <taxon>Thermomicrobia</taxon>
        <taxon>Sphaerobacterales</taxon>
        <taxon>Sphaerobacterineae</taxon>
        <taxon>Sphaerobacteraceae</taxon>
        <taxon>Sphaerobacter</taxon>
    </lineage>
</organism>
<feature type="region of interest" description="Disordered" evidence="7">
    <location>
        <begin position="71"/>
        <end position="92"/>
    </location>
</feature>
<keyword evidence="3 6" id="KW-0249">Electron transport</keyword>
<dbReference type="InterPro" id="IPR051269">
    <property type="entry name" value="Fe-S_cluster_ET"/>
</dbReference>
<evidence type="ECO:0000256" key="3">
    <source>
        <dbReference type="ARBA" id="ARBA00022982"/>
    </source>
</evidence>
<evidence type="ECO:0000313" key="9">
    <source>
        <dbReference type="Proteomes" id="UP000002027"/>
    </source>
</evidence>
<evidence type="ECO:0000256" key="2">
    <source>
        <dbReference type="ARBA" id="ARBA00022723"/>
    </source>
</evidence>
<dbReference type="SUPFAM" id="SSF54862">
    <property type="entry name" value="4Fe-4S ferredoxins"/>
    <property type="match status" value="1"/>
</dbReference>
<dbReference type="GO" id="GO:0051536">
    <property type="term" value="F:iron-sulfur cluster binding"/>
    <property type="evidence" value="ECO:0007669"/>
    <property type="project" value="UniProtKB-KW"/>
</dbReference>
<keyword evidence="2 6" id="KW-0479">Metal-binding</keyword>
<dbReference type="KEGG" id="sti:Sthe_0753"/>
<evidence type="ECO:0000256" key="7">
    <source>
        <dbReference type="SAM" id="MobiDB-lite"/>
    </source>
</evidence>